<dbReference type="InterPro" id="IPR036771">
    <property type="entry name" value="ATPsynth_dsu/esu_N"/>
</dbReference>
<comment type="subunit">
    <text evidence="10 11">F-type ATPases have 2 components, CF(1) - the catalytic core - and CF(0) - the membrane proton channel. CF(1) has five subunits: alpha(3), beta(3), gamma(1), delta(1), epsilon(1). CF(0) has three main subunits: a, b and c.</text>
</comment>
<evidence type="ECO:0000256" key="7">
    <source>
        <dbReference type="ARBA" id="ARBA00023136"/>
    </source>
</evidence>
<evidence type="ECO:0000256" key="11">
    <source>
        <dbReference type="RuleBase" id="RU003656"/>
    </source>
</evidence>
<dbReference type="SUPFAM" id="SSF51344">
    <property type="entry name" value="Epsilon subunit of F1F0-ATP synthase N-terminal domain"/>
    <property type="match status" value="1"/>
</dbReference>
<accession>A0ABZ0PKR1</accession>
<keyword evidence="9 10" id="KW-0066">ATP synthesis</keyword>
<protein>
    <recommendedName>
        <fullName evidence="10">ATP synthase epsilon chain</fullName>
    </recommendedName>
    <alternativeName>
        <fullName evidence="10">ATP synthase F1 sector epsilon subunit</fullName>
    </alternativeName>
    <alternativeName>
        <fullName evidence="10">F-ATPase epsilon subunit</fullName>
    </alternativeName>
</protein>
<dbReference type="EMBL" id="CP137852">
    <property type="protein sequence ID" value="WPB85821.1"/>
    <property type="molecule type" value="Genomic_DNA"/>
</dbReference>
<reference evidence="13 14" key="1">
    <citation type="submission" date="2023-11" db="EMBL/GenBank/DDBJ databases">
        <title>Arctic aerobic anoxygenic photoheterotroph Sediminicoccus rosea KRV36 adapts its photosynthesis to long days of polar summer.</title>
        <authorList>
            <person name="Tomasch J."/>
            <person name="Kopejtka K."/>
            <person name="Bily T."/>
            <person name="Gardiner A.T."/>
            <person name="Gardian Z."/>
            <person name="Shivaramu S."/>
            <person name="Koblizek M."/>
            <person name="Engelhardt F."/>
            <person name="Kaftan D."/>
        </authorList>
    </citation>
    <scope>NUCLEOTIDE SEQUENCE [LARGE SCALE GENOMIC DNA]</scope>
    <source>
        <strain evidence="13 14">R-30</strain>
    </source>
</reference>
<dbReference type="InterPro" id="IPR001469">
    <property type="entry name" value="ATP_synth_F1_dsu/esu"/>
</dbReference>
<comment type="function">
    <text evidence="1 10">Produces ATP from ADP in the presence of a proton gradient across the membrane.</text>
</comment>
<feature type="domain" description="ATP synthase F1 complex delta/epsilon subunit N-terminal" evidence="12">
    <location>
        <begin position="4"/>
        <end position="83"/>
    </location>
</feature>
<proteinExistence type="inferred from homology"/>
<keyword evidence="4 10" id="KW-0813">Transport</keyword>
<evidence type="ECO:0000259" key="12">
    <source>
        <dbReference type="Pfam" id="PF02823"/>
    </source>
</evidence>
<evidence type="ECO:0000256" key="9">
    <source>
        <dbReference type="ARBA" id="ARBA00023310"/>
    </source>
</evidence>
<evidence type="ECO:0000256" key="10">
    <source>
        <dbReference type="HAMAP-Rule" id="MF_00530"/>
    </source>
</evidence>
<dbReference type="PANTHER" id="PTHR13822">
    <property type="entry name" value="ATP SYNTHASE DELTA/EPSILON CHAIN"/>
    <property type="match status" value="1"/>
</dbReference>
<evidence type="ECO:0000256" key="3">
    <source>
        <dbReference type="ARBA" id="ARBA00005712"/>
    </source>
</evidence>
<keyword evidence="14" id="KW-1185">Reference proteome</keyword>
<name>A0ABZ0PKR1_9PROT</name>
<comment type="subcellular location">
    <subcellularLocation>
        <location evidence="10">Cell membrane</location>
        <topology evidence="10">Peripheral membrane protein</topology>
    </subcellularLocation>
    <subcellularLocation>
        <location evidence="2">Endomembrane system</location>
        <topology evidence="2">Peripheral membrane protein</topology>
    </subcellularLocation>
</comment>
<evidence type="ECO:0000256" key="2">
    <source>
        <dbReference type="ARBA" id="ARBA00004184"/>
    </source>
</evidence>
<dbReference type="CDD" id="cd12152">
    <property type="entry name" value="F1-ATPase_delta"/>
    <property type="match status" value="1"/>
</dbReference>
<keyword evidence="7 10" id="KW-0472">Membrane</keyword>
<evidence type="ECO:0000256" key="1">
    <source>
        <dbReference type="ARBA" id="ARBA00003543"/>
    </source>
</evidence>
<dbReference type="Proteomes" id="UP001305521">
    <property type="component" value="Chromosome"/>
</dbReference>
<keyword evidence="8 10" id="KW-0139">CF(1)</keyword>
<dbReference type="PANTHER" id="PTHR13822:SF10">
    <property type="entry name" value="ATP SYNTHASE EPSILON CHAIN, CHLOROPLASTIC"/>
    <property type="match status" value="1"/>
</dbReference>
<keyword evidence="6 10" id="KW-0406">Ion transport</keyword>
<dbReference type="Pfam" id="PF02823">
    <property type="entry name" value="ATP-synt_DE_N"/>
    <property type="match status" value="1"/>
</dbReference>
<keyword evidence="5 10" id="KW-0375">Hydrogen ion transport</keyword>
<dbReference type="InterPro" id="IPR020546">
    <property type="entry name" value="ATP_synth_F1_dsu/esu_N"/>
</dbReference>
<evidence type="ECO:0000313" key="13">
    <source>
        <dbReference type="EMBL" id="WPB85821.1"/>
    </source>
</evidence>
<evidence type="ECO:0000256" key="4">
    <source>
        <dbReference type="ARBA" id="ARBA00022448"/>
    </source>
</evidence>
<dbReference type="HAMAP" id="MF_00530">
    <property type="entry name" value="ATP_synth_epsil_bac"/>
    <property type="match status" value="1"/>
</dbReference>
<organism evidence="13 14">
    <name type="scientific">Sediminicoccus rosea</name>
    <dbReference type="NCBI Taxonomy" id="1225128"/>
    <lineage>
        <taxon>Bacteria</taxon>
        <taxon>Pseudomonadati</taxon>
        <taxon>Pseudomonadota</taxon>
        <taxon>Alphaproteobacteria</taxon>
        <taxon>Acetobacterales</taxon>
        <taxon>Roseomonadaceae</taxon>
        <taxon>Sediminicoccus</taxon>
    </lineage>
</organism>
<evidence type="ECO:0000313" key="14">
    <source>
        <dbReference type="Proteomes" id="UP001305521"/>
    </source>
</evidence>
<keyword evidence="10" id="KW-1003">Cell membrane</keyword>
<evidence type="ECO:0000256" key="5">
    <source>
        <dbReference type="ARBA" id="ARBA00022781"/>
    </source>
</evidence>
<comment type="similarity">
    <text evidence="3 10 11">Belongs to the ATPase epsilon chain family.</text>
</comment>
<dbReference type="NCBIfam" id="TIGR01216">
    <property type="entry name" value="ATP_synt_epsi"/>
    <property type="match status" value="1"/>
</dbReference>
<gene>
    <name evidence="10 13" type="primary">atpC</name>
    <name evidence="13" type="ORF">R9Z33_02855</name>
</gene>
<sequence>MATFQLELVSPEKLLLSRPVEMVVIPAAEGEMGVLPGHAPMIVALRGGTIRVTEGGRDTDRLFVAGGFAEVTPERVTILADEATPVAELSKAEADRRIATAEAAYNAAAMDTPEKRDAAMATLLAMRAMREVAEAA</sequence>
<dbReference type="RefSeq" id="WP_318649800.1">
    <property type="nucleotide sequence ID" value="NZ_CP137852.1"/>
</dbReference>
<dbReference type="Gene3D" id="2.60.15.10">
    <property type="entry name" value="F0F1 ATP synthase delta/epsilon subunit, N-terminal"/>
    <property type="match status" value="1"/>
</dbReference>
<evidence type="ECO:0000256" key="8">
    <source>
        <dbReference type="ARBA" id="ARBA00023196"/>
    </source>
</evidence>
<evidence type="ECO:0000256" key="6">
    <source>
        <dbReference type="ARBA" id="ARBA00023065"/>
    </source>
</evidence>